<proteinExistence type="predicted"/>
<gene>
    <name evidence="1" type="ORF">FWK35_00011936</name>
</gene>
<name>A0A6G0Z4X7_APHCR</name>
<dbReference type="Proteomes" id="UP000478052">
    <property type="component" value="Unassembled WGS sequence"/>
</dbReference>
<dbReference type="AlphaFoldDB" id="A0A6G0Z4X7"/>
<evidence type="ECO:0000313" key="2">
    <source>
        <dbReference type="Proteomes" id="UP000478052"/>
    </source>
</evidence>
<keyword evidence="2" id="KW-1185">Reference proteome</keyword>
<accession>A0A6G0Z4X7</accession>
<sequence>MVTSIGNCLEILGFLNFYVPQCRTRSTTMFYIFTHRTNYISASTMNRIMSIANDLKIDLFNFNSIELFNNYVNNIFSI</sequence>
<protein>
    <submittedName>
        <fullName evidence="1">Uncharacterized protein</fullName>
    </submittedName>
</protein>
<comment type="caution">
    <text evidence="1">The sequence shown here is derived from an EMBL/GenBank/DDBJ whole genome shotgun (WGS) entry which is preliminary data.</text>
</comment>
<dbReference type="EMBL" id="VUJU01001381">
    <property type="protein sequence ID" value="KAF0765528.1"/>
    <property type="molecule type" value="Genomic_DNA"/>
</dbReference>
<evidence type="ECO:0000313" key="1">
    <source>
        <dbReference type="EMBL" id="KAF0765528.1"/>
    </source>
</evidence>
<organism evidence="1 2">
    <name type="scientific">Aphis craccivora</name>
    <name type="common">Cowpea aphid</name>
    <dbReference type="NCBI Taxonomy" id="307492"/>
    <lineage>
        <taxon>Eukaryota</taxon>
        <taxon>Metazoa</taxon>
        <taxon>Ecdysozoa</taxon>
        <taxon>Arthropoda</taxon>
        <taxon>Hexapoda</taxon>
        <taxon>Insecta</taxon>
        <taxon>Pterygota</taxon>
        <taxon>Neoptera</taxon>
        <taxon>Paraneoptera</taxon>
        <taxon>Hemiptera</taxon>
        <taxon>Sternorrhyncha</taxon>
        <taxon>Aphidomorpha</taxon>
        <taxon>Aphidoidea</taxon>
        <taxon>Aphididae</taxon>
        <taxon>Aphidini</taxon>
        <taxon>Aphis</taxon>
        <taxon>Aphis</taxon>
    </lineage>
</organism>
<reference evidence="1 2" key="1">
    <citation type="submission" date="2019-08" db="EMBL/GenBank/DDBJ databases">
        <title>Whole genome of Aphis craccivora.</title>
        <authorList>
            <person name="Voronova N.V."/>
            <person name="Shulinski R.S."/>
            <person name="Bandarenka Y.V."/>
            <person name="Zhorov D.G."/>
            <person name="Warner D."/>
        </authorList>
    </citation>
    <scope>NUCLEOTIDE SEQUENCE [LARGE SCALE GENOMIC DNA]</scope>
    <source>
        <strain evidence="1">180601</strain>
        <tissue evidence="1">Whole Body</tissue>
    </source>
</reference>